<evidence type="ECO:0000313" key="9">
    <source>
        <dbReference type="Proteomes" id="UP000283530"/>
    </source>
</evidence>
<keyword evidence="9" id="KW-1185">Reference proteome</keyword>
<evidence type="ECO:0000259" key="7">
    <source>
        <dbReference type="Pfam" id="PF04116"/>
    </source>
</evidence>
<dbReference type="GO" id="GO:0004497">
    <property type="term" value="F:monooxygenase activity"/>
    <property type="evidence" value="ECO:0007669"/>
    <property type="project" value="UniProtKB-KW"/>
</dbReference>
<feature type="transmembrane region" description="Helical" evidence="6">
    <location>
        <begin position="132"/>
        <end position="153"/>
    </location>
</feature>
<keyword evidence="3 6" id="KW-0812">Transmembrane</keyword>
<evidence type="ECO:0000256" key="1">
    <source>
        <dbReference type="ARBA" id="ARBA00004370"/>
    </source>
</evidence>
<feature type="transmembrane region" description="Helical" evidence="6">
    <location>
        <begin position="227"/>
        <end position="246"/>
    </location>
</feature>
<dbReference type="EMBL" id="QPKB01000006">
    <property type="protein sequence ID" value="RWR86656.1"/>
    <property type="molecule type" value="Genomic_DNA"/>
</dbReference>
<dbReference type="GO" id="GO:0016020">
    <property type="term" value="C:membrane"/>
    <property type="evidence" value="ECO:0007669"/>
    <property type="project" value="UniProtKB-SubCell"/>
</dbReference>
<dbReference type="InterPro" id="IPR050307">
    <property type="entry name" value="Sterol_Desaturase_Related"/>
</dbReference>
<accession>A0A443P7F1</accession>
<comment type="caution">
    <text evidence="8">The sequence shown here is derived from an EMBL/GenBank/DDBJ whole genome shotgun (WGS) entry which is preliminary data.</text>
</comment>
<feature type="transmembrane region" description="Helical" evidence="6">
    <location>
        <begin position="74"/>
        <end position="98"/>
    </location>
</feature>
<feature type="domain" description="Fatty acid hydroxylase" evidence="7">
    <location>
        <begin position="170"/>
        <end position="304"/>
    </location>
</feature>
<name>A0A443P7F1_9MAGN</name>
<dbReference type="STRING" id="337451.A0A443P7F1"/>
<dbReference type="Proteomes" id="UP000283530">
    <property type="component" value="Unassembled WGS sequence"/>
</dbReference>
<evidence type="ECO:0000256" key="4">
    <source>
        <dbReference type="ARBA" id="ARBA00022989"/>
    </source>
</evidence>
<evidence type="ECO:0000256" key="6">
    <source>
        <dbReference type="SAM" id="Phobius"/>
    </source>
</evidence>
<evidence type="ECO:0000256" key="3">
    <source>
        <dbReference type="ARBA" id="ARBA00022692"/>
    </source>
</evidence>
<dbReference type="GO" id="GO:0008610">
    <property type="term" value="P:lipid biosynthetic process"/>
    <property type="evidence" value="ECO:0007669"/>
    <property type="project" value="InterPro"/>
</dbReference>
<evidence type="ECO:0000313" key="8">
    <source>
        <dbReference type="EMBL" id="RWR86656.1"/>
    </source>
</evidence>
<evidence type="ECO:0000256" key="5">
    <source>
        <dbReference type="ARBA" id="ARBA00023136"/>
    </source>
</evidence>
<comment type="similarity">
    <text evidence="2">Belongs to the sterol desaturase family.</text>
</comment>
<organism evidence="8 9">
    <name type="scientific">Cinnamomum micranthum f. kanehirae</name>
    <dbReference type="NCBI Taxonomy" id="337451"/>
    <lineage>
        <taxon>Eukaryota</taxon>
        <taxon>Viridiplantae</taxon>
        <taxon>Streptophyta</taxon>
        <taxon>Embryophyta</taxon>
        <taxon>Tracheophyta</taxon>
        <taxon>Spermatophyta</taxon>
        <taxon>Magnoliopsida</taxon>
        <taxon>Magnoliidae</taxon>
        <taxon>Laurales</taxon>
        <taxon>Lauraceae</taxon>
        <taxon>Cinnamomum</taxon>
    </lineage>
</organism>
<keyword evidence="8" id="KW-0503">Monooxygenase</keyword>
<keyword evidence="5 6" id="KW-0472">Membrane</keyword>
<keyword evidence="4 6" id="KW-1133">Transmembrane helix</keyword>
<protein>
    <submittedName>
        <fullName evidence="8">Methylsterol monooxygenase 1-1-like protein</fullName>
    </submittedName>
</protein>
<dbReference type="AlphaFoldDB" id="A0A443P7F1"/>
<dbReference type="InterPro" id="IPR006694">
    <property type="entry name" value="Fatty_acid_hydroxylase"/>
</dbReference>
<proteinExistence type="inferred from homology"/>
<feature type="transmembrane region" description="Helical" evidence="6">
    <location>
        <begin position="12"/>
        <end position="36"/>
    </location>
</feature>
<dbReference type="OrthoDB" id="1658724at2759"/>
<reference evidence="8 9" key="1">
    <citation type="journal article" date="2019" name="Nat. Plants">
        <title>Stout camphor tree genome fills gaps in understanding of flowering plant genome evolution.</title>
        <authorList>
            <person name="Chaw S.M."/>
            <person name="Liu Y.C."/>
            <person name="Wu Y.W."/>
            <person name="Wang H.Y."/>
            <person name="Lin C.I."/>
            <person name="Wu C.S."/>
            <person name="Ke H.M."/>
            <person name="Chang L.Y."/>
            <person name="Hsu C.Y."/>
            <person name="Yang H.T."/>
            <person name="Sudianto E."/>
            <person name="Hsu M.H."/>
            <person name="Wu K.P."/>
            <person name="Wang L.N."/>
            <person name="Leebens-Mack J.H."/>
            <person name="Tsai I.J."/>
        </authorList>
    </citation>
    <scope>NUCLEOTIDE SEQUENCE [LARGE SCALE GENOMIC DNA]</scope>
    <source>
        <strain evidence="9">cv. Chaw 1501</strain>
        <tissue evidence="8">Young leaves</tissue>
    </source>
</reference>
<keyword evidence="8" id="KW-0560">Oxidoreductase</keyword>
<comment type="subcellular location">
    <subcellularLocation>
        <location evidence="1">Membrane</location>
    </subcellularLocation>
</comment>
<evidence type="ECO:0000256" key="2">
    <source>
        <dbReference type="ARBA" id="ARBA00009324"/>
    </source>
</evidence>
<dbReference type="Pfam" id="PF04116">
    <property type="entry name" value="FA_hydroxylase"/>
    <property type="match status" value="1"/>
</dbReference>
<dbReference type="PANTHER" id="PTHR11863">
    <property type="entry name" value="STEROL DESATURASE"/>
    <property type="match status" value="1"/>
</dbReference>
<dbReference type="GO" id="GO:0005506">
    <property type="term" value="F:iron ion binding"/>
    <property type="evidence" value="ECO:0007669"/>
    <property type="project" value="InterPro"/>
</dbReference>
<gene>
    <name evidence="8" type="ORF">CKAN_01556500</name>
</gene>
<sequence>MGSQTSLSFCTLFLPVAAATTYFRLLISFLSISLPLSSSMLPFQTMHEAELALGRTLTFAERLWFRYSAQMPDFLLYSHNTFFLFLFFSLVPLPLTLMEHINSKPLQKYKLQPKVHLSPQTFFKCYKDVIKVFILAVGPLQLFSYPAIKWIGIRTGLPLPSGWEVLLQLVVYVLVEDYGHYWIHRLLHCRWGYEKIHRVHHEFTAPIGFAAPYAHWAEVLILGLPSFVGPVLVPGHMITFWLWMVLRQMEAIETHSGYDFPHSPTKYIPFYGGAEYHDYHHYVGGQSQSNFASVFTYCDYIYGTDKGFRYQKQHLKKLREQWRRGEENREKYHSSGEDQKIK</sequence>